<dbReference type="AlphaFoldDB" id="A0A227PJF9"/>
<keyword evidence="2" id="KW-1185">Reference proteome</keyword>
<dbReference type="OrthoDB" id="1363854at2"/>
<gene>
    <name evidence="1" type="ORF">B0A64_04045</name>
</gene>
<name>A0A227PJF9_9FLAO</name>
<reference evidence="1 2" key="1">
    <citation type="submission" date="2016-11" db="EMBL/GenBank/DDBJ databases">
        <title>Whole genomes of Flavobacteriaceae.</title>
        <authorList>
            <person name="Stine C."/>
            <person name="Li C."/>
            <person name="Tadesse D."/>
        </authorList>
    </citation>
    <scope>NUCLEOTIDE SEQUENCE [LARGE SCALE GENOMIC DNA]</scope>
    <source>
        <strain evidence="1 2">DSM 24704</strain>
    </source>
</reference>
<sequence length="96" mass="11424">MQGINNREHRNLLDVFHKYENISNVAKETLGLEQDSKIQNDMEELALLYTRFKVLLAELEKCTRDYELKKKSTRSMLHKKIRTLTTKLQKDNVLLF</sequence>
<evidence type="ECO:0000313" key="1">
    <source>
        <dbReference type="EMBL" id="OXG09175.1"/>
    </source>
</evidence>
<accession>A0A227PJF9</accession>
<dbReference type="Proteomes" id="UP000214684">
    <property type="component" value="Unassembled WGS sequence"/>
</dbReference>
<comment type="caution">
    <text evidence="1">The sequence shown here is derived from an EMBL/GenBank/DDBJ whole genome shotgun (WGS) entry which is preliminary data.</text>
</comment>
<evidence type="ECO:0000313" key="2">
    <source>
        <dbReference type="Proteomes" id="UP000214684"/>
    </source>
</evidence>
<dbReference type="RefSeq" id="WP_089478262.1">
    <property type="nucleotide sequence ID" value="NZ_MUGS01000004.1"/>
</dbReference>
<dbReference type="EMBL" id="MUGS01000004">
    <property type="protein sequence ID" value="OXG09175.1"/>
    <property type="molecule type" value="Genomic_DNA"/>
</dbReference>
<protein>
    <submittedName>
        <fullName evidence="1">Uncharacterized protein</fullName>
    </submittedName>
</protein>
<organism evidence="1 2">
    <name type="scientific">Flavobacterium araucananum</name>
    <dbReference type="NCBI Taxonomy" id="946678"/>
    <lineage>
        <taxon>Bacteria</taxon>
        <taxon>Pseudomonadati</taxon>
        <taxon>Bacteroidota</taxon>
        <taxon>Flavobacteriia</taxon>
        <taxon>Flavobacteriales</taxon>
        <taxon>Flavobacteriaceae</taxon>
        <taxon>Flavobacterium</taxon>
    </lineage>
</organism>
<proteinExistence type="predicted"/>